<keyword evidence="2" id="KW-0472">Membrane</keyword>
<feature type="transmembrane region" description="Helical" evidence="2">
    <location>
        <begin position="20"/>
        <end position="48"/>
    </location>
</feature>
<protein>
    <submittedName>
        <fullName evidence="3">Uncharacterized protein</fullName>
    </submittedName>
</protein>
<evidence type="ECO:0000256" key="2">
    <source>
        <dbReference type="SAM" id="Phobius"/>
    </source>
</evidence>
<reference evidence="3" key="1">
    <citation type="submission" date="2021-02" db="EMBL/GenBank/DDBJ databases">
        <authorList>
            <person name="Nowell W R."/>
        </authorList>
    </citation>
    <scope>NUCLEOTIDE SEQUENCE</scope>
</reference>
<organism evidence="3 4">
    <name type="scientific">Rotaria magnacalcarata</name>
    <dbReference type="NCBI Taxonomy" id="392030"/>
    <lineage>
        <taxon>Eukaryota</taxon>
        <taxon>Metazoa</taxon>
        <taxon>Spiralia</taxon>
        <taxon>Gnathifera</taxon>
        <taxon>Rotifera</taxon>
        <taxon>Eurotatoria</taxon>
        <taxon>Bdelloidea</taxon>
        <taxon>Philodinida</taxon>
        <taxon>Philodinidae</taxon>
        <taxon>Rotaria</taxon>
    </lineage>
</organism>
<gene>
    <name evidence="3" type="ORF">CJN711_LOCUS7394</name>
</gene>
<dbReference type="AlphaFoldDB" id="A0A814PIW0"/>
<feature type="region of interest" description="Disordered" evidence="1">
    <location>
        <begin position="519"/>
        <end position="544"/>
    </location>
</feature>
<keyword evidence="2" id="KW-0812">Transmembrane</keyword>
<proteinExistence type="predicted"/>
<evidence type="ECO:0000256" key="1">
    <source>
        <dbReference type="SAM" id="MobiDB-lite"/>
    </source>
</evidence>
<dbReference type="EMBL" id="CAJNOV010002528">
    <property type="protein sequence ID" value="CAF1106096.1"/>
    <property type="molecule type" value="Genomic_DNA"/>
</dbReference>
<keyword evidence="2" id="KW-1133">Transmembrane helix</keyword>
<sequence>MQTRRDTTSAPLGTGTKAVWPLAALCCLGIVGILIAGTIILALIPIYLPQKTAAAVSLTSPNDNFFLQYSADVPYASSVTGNVTNLAQVSNALSLGTSGTVTSGSAQAGIKRRRRALSSRRQKRTLQTNFLFIIKMAYSVGCVSSTCHLAHRTRLHTKLSSMTSIPNFSCTIVSGGVALQLSFRLSLVGIISTRPVGFAGESKTFEFVAIKSGAFNDPTIWADGIVPYGNCSVAITAGFTVTLPRPAMEIRMRQCDVYGALALGSGSSTFTFNFPSNIMVRSGGMIEDQTSNKNFLFPSNSIMTILSGGRFAAAGTILQTYNSNGPGTSVTLRSASGPFTCGMLPDGSVQSYNSVTFIAIQSGGFTSGGTFLGGVAPSSDVCSAGCAIRVAAGIMLSTADLKGVMTLSIDSIYVSLGATLQLGTPGSSSGFKFLSAIILDIFGQMSFVASGGNIMLPPNSNFDIAAGGAFRSSISISIQIFNPRTGLNIGSPQILGTSITDGTFTLIVGESGSFQLNGTAPAASGNSSSNSTGGGSGGGSTTSNSTTFVATKSGDLTDATVWSGGVAPYGKFSLSIPAGITITISGATLSLEMIRCDVSGTLALGSGSDTFTFAFPPTIIVRSGGQLLDKTTKKVFMFPSSSIIAILSGGGFAAAGTALTIVKGGVAGASFTVTSASGPFTCGMLPDGSIQTYNSVTAIAIQSGGFTATGTFLGGFAPSADICSGGCGIQVISGVTLSTADLNGVLNFQIISITVASGATFALGTPGASTGFKFTSAVKLSISGHMSFVGSGGNIMLPPGSNFNIAAGGDFSSTISVSIEIFDLLTGLAIGPLQTLGTLISGGTFTLSVSASGSVAAGGTASVSGGGAGSITFLANKSGDLTDATVWSGGVAPYGKFSLSIPAGITITISGATLSLEMIRCDVSGTLALGSGSDTFTFAFPPTIIVRSGGQLLDKTTKKVFMFPSSSIIAILSGGGFAAAGTALTIVKGGVAGASFTVTSASGPFTCGMLPDGSIQTYNSVTAIAIQSGGFTATGTFLGGFAPSADICSGGCGIQVISGVTLSTADLNGVLNFQIISITVASGATFALGTPGASTGFKFTSAVKLSISGHMSFVGSGGNIMLPPGSNFNIAAGGDFSSTISVSIEIFDLLTGLAIGPLQTLGTLISGGTFTLSVSASGSVTIGGTGGVGSTTEMPSSPNVIG</sequence>
<comment type="caution">
    <text evidence="3">The sequence shown here is derived from an EMBL/GenBank/DDBJ whole genome shotgun (WGS) entry which is preliminary data.</text>
</comment>
<evidence type="ECO:0000313" key="4">
    <source>
        <dbReference type="Proteomes" id="UP000663855"/>
    </source>
</evidence>
<accession>A0A814PIW0</accession>
<evidence type="ECO:0000313" key="3">
    <source>
        <dbReference type="EMBL" id="CAF1106096.1"/>
    </source>
</evidence>
<name>A0A814PIW0_9BILA</name>
<dbReference type="Proteomes" id="UP000663855">
    <property type="component" value="Unassembled WGS sequence"/>
</dbReference>